<accession>A0A0L1KDB2</accession>
<reference evidence="2" key="1">
    <citation type="submission" date="2015-02" db="EMBL/GenBank/DDBJ databases">
        <authorList>
            <person name="Chooi Y.-H."/>
        </authorList>
    </citation>
    <scope>NUCLEOTIDE SEQUENCE [LARGE SCALE GENOMIC DNA]</scope>
    <source>
        <strain evidence="2">LAMA 915</strain>
    </source>
</reference>
<dbReference type="PANTHER" id="PTHR43451:SF1">
    <property type="entry name" value="ACETYLTRANSFERASE"/>
    <property type="match status" value="1"/>
</dbReference>
<keyword evidence="2" id="KW-0808">Transferase</keyword>
<evidence type="ECO:0000313" key="3">
    <source>
        <dbReference type="Proteomes" id="UP000037446"/>
    </source>
</evidence>
<dbReference type="STRING" id="1306953.J121_116"/>
<dbReference type="PROSITE" id="PS51186">
    <property type="entry name" value="GNAT"/>
    <property type="match status" value="1"/>
</dbReference>
<feature type="domain" description="N-acetyltransferase" evidence="1">
    <location>
        <begin position="3"/>
        <end position="162"/>
    </location>
</feature>
<evidence type="ECO:0000313" key="2">
    <source>
        <dbReference type="EMBL" id="KNH01916.1"/>
    </source>
</evidence>
<gene>
    <name evidence="2" type="ORF">J121_116</name>
</gene>
<proteinExistence type="predicted"/>
<dbReference type="AlphaFoldDB" id="A0A0L1KDB2"/>
<organism evidence="2 3">
    <name type="scientific">Qipengyuania citrea LAMA 915</name>
    <dbReference type="NCBI Taxonomy" id="1306953"/>
    <lineage>
        <taxon>Bacteria</taxon>
        <taxon>Pseudomonadati</taxon>
        <taxon>Pseudomonadota</taxon>
        <taxon>Alphaproteobacteria</taxon>
        <taxon>Sphingomonadales</taxon>
        <taxon>Erythrobacteraceae</taxon>
        <taxon>Qipengyuania</taxon>
    </lineage>
</organism>
<dbReference type="Proteomes" id="UP000037446">
    <property type="component" value="Unassembled WGS sequence"/>
</dbReference>
<sequence length="162" mass="17709">MAHVVRPYRDDDAEALAGILAAAITQIGPAAYSAEQVAAWSARHPGAAQYRQRAGAGDVIFVAADPADLPVAYLLMEPDGHVDHLYIHPDHTRCGLATQLLAAAETHARREEFSRLYTEASDLARPVFARAGYAATKKREFAIAHEGRDVPIHNWAMEKTLR</sequence>
<comment type="caution">
    <text evidence="2">The sequence shown here is derived from an EMBL/GenBank/DDBJ whole genome shotgun (WGS) entry which is preliminary data.</text>
</comment>
<dbReference type="EMBL" id="JYNE01000025">
    <property type="protein sequence ID" value="KNH01916.1"/>
    <property type="molecule type" value="Genomic_DNA"/>
</dbReference>
<dbReference type="InterPro" id="IPR052564">
    <property type="entry name" value="N-acetyltrans/Recomb-assoc"/>
</dbReference>
<dbReference type="SUPFAM" id="SSF55729">
    <property type="entry name" value="Acyl-CoA N-acyltransferases (Nat)"/>
    <property type="match status" value="1"/>
</dbReference>
<evidence type="ECO:0000259" key="1">
    <source>
        <dbReference type="PROSITE" id="PS51186"/>
    </source>
</evidence>
<dbReference type="InterPro" id="IPR016181">
    <property type="entry name" value="Acyl_CoA_acyltransferase"/>
</dbReference>
<name>A0A0L1KDB2_9SPHN</name>
<dbReference type="CDD" id="cd04301">
    <property type="entry name" value="NAT_SF"/>
    <property type="match status" value="1"/>
</dbReference>
<protein>
    <submittedName>
        <fullName evidence="2">Acetyltransferase</fullName>
    </submittedName>
</protein>
<dbReference type="GO" id="GO:0016747">
    <property type="term" value="F:acyltransferase activity, transferring groups other than amino-acyl groups"/>
    <property type="evidence" value="ECO:0007669"/>
    <property type="project" value="InterPro"/>
</dbReference>
<dbReference type="Pfam" id="PF13673">
    <property type="entry name" value="Acetyltransf_10"/>
    <property type="match status" value="1"/>
</dbReference>
<dbReference type="RefSeq" id="WP_050600612.1">
    <property type="nucleotide sequence ID" value="NZ_JYNE01000025.1"/>
</dbReference>
<dbReference type="InterPro" id="IPR000182">
    <property type="entry name" value="GNAT_dom"/>
</dbReference>
<dbReference type="Gene3D" id="3.40.630.30">
    <property type="match status" value="1"/>
</dbReference>
<dbReference type="PANTHER" id="PTHR43451">
    <property type="entry name" value="ACETYLTRANSFERASE (GNAT) FAMILY PROTEIN"/>
    <property type="match status" value="1"/>
</dbReference>
<dbReference type="PATRIC" id="fig|1306953.7.peg.119"/>